<dbReference type="Proteomes" id="UP001165121">
    <property type="component" value="Unassembled WGS sequence"/>
</dbReference>
<dbReference type="EMBL" id="BSXT01000426">
    <property type="protein sequence ID" value="GMF27101.1"/>
    <property type="molecule type" value="Genomic_DNA"/>
</dbReference>
<dbReference type="SUPFAM" id="SSF51197">
    <property type="entry name" value="Clavaminate synthase-like"/>
    <property type="match status" value="1"/>
</dbReference>
<evidence type="ECO:0000313" key="1">
    <source>
        <dbReference type="EMBL" id="GMF27101.1"/>
    </source>
</evidence>
<dbReference type="OrthoDB" id="94601at2759"/>
<protein>
    <submittedName>
        <fullName evidence="1">Unnamed protein product</fullName>
    </submittedName>
</protein>
<reference evidence="1" key="1">
    <citation type="submission" date="2023-04" db="EMBL/GenBank/DDBJ databases">
        <title>Phytophthora fragariaefolia NBRC 109709.</title>
        <authorList>
            <person name="Ichikawa N."/>
            <person name="Sato H."/>
            <person name="Tonouchi N."/>
        </authorList>
    </citation>
    <scope>NUCLEOTIDE SEQUENCE</scope>
    <source>
        <strain evidence="1">NBRC 109709</strain>
    </source>
</reference>
<keyword evidence="2" id="KW-1185">Reference proteome</keyword>
<dbReference type="AlphaFoldDB" id="A0A9W6U669"/>
<evidence type="ECO:0000313" key="2">
    <source>
        <dbReference type="Proteomes" id="UP001165121"/>
    </source>
</evidence>
<accession>A0A9W6U669</accession>
<comment type="caution">
    <text evidence="1">The sequence shown here is derived from an EMBL/GenBank/DDBJ whole genome shotgun (WGS) entry which is preliminary data.</text>
</comment>
<sequence length="321" mass="37011">MEELISEAPASSLIEQALFDSMSEEETDCFVEKSLKSFWEQGYMVLPHAIDSTIICDTMHQVIAADSNLPDSLRPKASLEFERIILEVNKTFIDNRLQAPLPKKFINLKHGISKVVKRFHMRWQTKQWVVLKSLPGGQEQDPHHDFCQFDISKARKKYPKTIQAGLIVGLMPKTKLVVYPKCFSEADPCKRTEVEFGPGDCIIFRGDLVHCGTSFDVVNYRIHCMLPIKGISWQQYSTELALPPSFKCDFCSFMAPTSSKIRDHRKYCLNNPNHNSIAARYQDRNNQGKTSVVCNKFYSKRNSFYRHWGRRHKQARITALQ</sequence>
<proteinExistence type="predicted"/>
<gene>
    <name evidence="1" type="ORF">Pfra01_000529700</name>
</gene>
<name>A0A9W6U669_9STRA</name>
<organism evidence="1 2">
    <name type="scientific">Phytophthora fragariaefolia</name>
    <dbReference type="NCBI Taxonomy" id="1490495"/>
    <lineage>
        <taxon>Eukaryota</taxon>
        <taxon>Sar</taxon>
        <taxon>Stramenopiles</taxon>
        <taxon>Oomycota</taxon>
        <taxon>Peronosporomycetes</taxon>
        <taxon>Peronosporales</taxon>
        <taxon>Peronosporaceae</taxon>
        <taxon>Phytophthora</taxon>
    </lineage>
</organism>